<dbReference type="InterPro" id="IPR036291">
    <property type="entry name" value="NAD(P)-bd_dom_sf"/>
</dbReference>
<protein>
    <recommendedName>
        <fullName evidence="5 11">2-dehydropantoate 2-reductase</fullName>
        <ecNumber evidence="4 11">1.1.1.169</ecNumber>
    </recommendedName>
    <alternativeName>
        <fullName evidence="9 11">Ketopantoate reductase</fullName>
    </alternativeName>
</protein>
<evidence type="ECO:0000256" key="6">
    <source>
        <dbReference type="ARBA" id="ARBA00022655"/>
    </source>
</evidence>
<dbReference type="InterPro" id="IPR013332">
    <property type="entry name" value="KPR_N"/>
</dbReference>
<dbReference type="Pfam" id="PF02558">
    <property type="entry name" value="ApbA"/>
    <property type="match status" value="1"/>
</dbReference>
<dbReference type="HOGENOM" id="CLU_031468_6_1_5"/>
<dbReference type="Gene3D" id="1.10.1040.10">
    <property type="entry name" value="N-(1-d-carboxylethyl)-l-norvaline Dehydrogenase, domain 2"/>
    <property type="match status" value="1"/>
</dbReference>
<dbReference type="SUPFAM" id="SSF51735">
    <property type="entry name" value="NAD(P)-binding Rossmann-fold domains"/>
    <property type="match status" value="1"/>
</dbReference>
<name>Q2RNI3_RHORT</name>
<evidence type="ECO:0000256" key="4">
    <source>
        <dbReference type="ARBA" id="ARBA00013014"/>
    </source>
</evidence>
<dbReference type="AlphaFoldDB" id="Q2RNI3"/>
<dbReference type="UniPathway" id="UPA00028">
    <property type="reaction ID" value="UER00004"/>
</dbReference>
<dbReference type="PATRIC" id="fig|269796.9.peg.3635"/>
<dbReference type="PhylomeDB" id="Q2RNI3"/>
<dbReference type="RefSeq" id="WP_011391265.1">
    <property type="nucleotide sequence ID" value="NC_007643.1"/>
</dbReference>
<dbReference type="Gene3D" id="3.40.50.720">
    <property type="entry name" value="NAD(P)-binding Rossmann-like Domain"/>
    <property type="match status" value="1"/>
</dbReference>
<dbReference type="GO" id="GO:0005737">
    <property type="term" value="C:cytoplasm"/>
    <property type="evidence" value="ECO:0007669"/>
    <property type="project" value="TreeGrafter"/>
</dbReference>
<dbReference type="EnsemblBacteria" id="ABC24312">
    <property type="protein sequence ID" value="ABC24312"/>
    <property type="gene ID" value="Rru_A3518"/>
</dbReference>
<organism evidence="14 15">
    <name type="scientific">Rhodospirillum rubrum (strain ATCC 11170 / ATH 1.1.1 / DSM 467 / LMG 4362 / NCIMB 8255 / S1)</name>
    <dbReference type="NCBI Taxonomy" id="269796"/>
    <lineage>
        <taxon>Bacteria</taxon>
        <taxon>Pseudomonadati</taxon>
        <taxon>Pseudomonadota</taxon>
        <taxon>Alphaproteobacteria</taxon>
        <taxon>Rhodospirillales</taxon>
        <taxon>Rhodospirillaceae</taxon>
        <taxon>Rhodospirillum</taxon>
    </lineage>
</organism>
<evidence type="ECO:0000256" key="11">
    <source>
        <dbReference type="RuleBase" id="RU362068"/>
    </source>
</evidence>
<dbReference type="EMBL" id="CP000230">
    <property type="protein sequence ID" value="ABC24312.1"/>
    <property type="molecule type" value="Genomic_DNA"/>
</dbReference>
<dbReference type="SUPFAM" id="SSF48179">
    <property type="entry name" value="6-phosphogluconate dehydrogenase C-terminal domain-like"/>
    <property type="match status" value="1"/>
</dbReference>
<dbReference type="PANTHER" id="PTHR21708:SF26">
    <property type="entry name" value="2-DEHYDROPANTOATE 2-REDUCTASE"/>
    <property type="match status" value="1"/>
</dbReference>
<dbReference type="FunFam" id="3.40.50.720:FF:000307">
    <property type="entry name" value="2-dehydropantoate 2-reductase"/>
    <property type="match status" value="1"/>
</dbReference>
<gene>
    <name evidence="14" type="ordered locus">Rru_A3518</name>
</gene>
<evidence type="ECO:0000256" key="2">
    <source>
        <dbReference type="ARBA" id="ARBA00004994"/>
    </source>
</evidence>
<dbReference type="Pfam" id="PF08546">
    <property type="entry name" value="ApbA_C"/>
    <property type="match status" value="1"/>
</dbReference>
<dbReference type="InterPro" id="IPR013328">
    <property type="entry name" value="6PGD_dom2"/>
</dbReference>
<evidence type="ECO:0000256" key="5">
    <source>
        <dbReference type="ARBA" id="ARBA00019465"/>
    </source>
</evidence>
<evidence type="ECO:0000256" key="3">
    <source>
        <dbReference type="ARBA" id="ARBA00007870"/>
    </source>
</evidence>
<evidence type="ECO:0000313" key="14">
    <source>
        <dbReference type="EMBL" id="ABC24312.1"/>
    </source>
</evidence>
<comment type="catalytic activity">
    <reaction evidence="10 11">
        <text>(R)-pantoate + NADP(+) = 2-dehydropantoate + NADPH + H(+)</text>
        <dbReference type="Rhea" id="RHEA:16233"/>
        <dbReference type="ChEBI" id="CHEBI:11561"/>
        <dbReference type="ChEBI" id="CHEBI:15378"/>
        <dbReference type="ChEBI" id="CHEBI:15980"/>
        <dbReference type="ChEBI" id="CHEBI:57783"/>
        <dbReference type="ChEBI" id="CHEBI:58349"/>
        <dbReference type="EC" id="1.1.1.169"/>
    </reaction>
</comment>
<feature type="domain" description="Ketopantoate reductase C-terminal" evidence="13">
    <location>
        <begin position="177"/>
        <end position="298"/>
    </location>
</feature>
<evidence type="ECO:0000256" key="10">
    <source>
        <dbReference type="ARBA" id="ARBA00048793"/>
    </source>
</evidence>
<dbReference type="InterPro" id="IPR013752">
    <property type="entry name" value="KPA_reductase"/>
</dbReference>
<proteinExistence type="inferred from homology"/>
<keyword evidence="8 11" id="KW-0560">Oxidoreductase</keyword>
<dbReference type="STRING" id="269796.Rru_A3518"/>
<comment type="function">
    <text evidence="1 11">Catalyzes the NADPH-dependent reduction of ketopantoate into pantoic acid.</text>
</comment>
<dbReference type="InterPro" id="IPR051402">
    <property type="entry name" value="KPR-Related"/>
</dbReference>
<dbReference type="InterPro" id="IPR003710">
    <property type="entry name" value="ApbA"/>
</dbReference>
<keyword evidence="15" id="KW-1185">Reference proteome</keyword>
<comment type="pathway">
    <text evidence="2 11">Cofactor biosynthesis; (R)-pantothenate biosynthesis; (R)-pantoate from 3-methyl-2-oxobutanoate: step 2/2.</text>
</comment>
<evidence type="ECO:0000313" key="15">
    <source>
        <dbReference type="Proteomes" id="UP000001929"/>
    </source>
</evidence>
<dbReference type="KEGG" id="rru:Rru_A3518"/>
<evidence type="ECO:0000259" key="12">
    <source>
        <dbReference type="Pfam" id="PF02558"/>
    </source>
</evidence>
<evidence type="ECO:0000256" key="1">
    <source>
        <dbReference type="ARBA" id="ARBA00002919"/>
    </source>
</evidence>
<dbReference type="eggNOG" id="COG1893">
    <property type="taxonomic scope" value="Bacteria"/>
</dbReference>
<dbReference type="EC" id="1.1.1.169" evidence="4 11"/>
<dbReference type="GO" id="GO:0015940">
    <property type="term" value="P:pantothenate biosynthetic process"/>
    <property type="evidence" value="ECO:0007669"/>
    <property type="project" value="UniProtKB-UniPathway"/>
</dbReference>
<dbReference type="NCBIfam" id="TIGR00745">
    <property type="entry name" value="apbA_panE"/>
    <property type="match status" value="1"/>
</dbReference>
<dbReference type="PANTHER" id="PTHR21708">
    <property type="entry name" value="PROBABLE 2-DEHYDROPANTOATE 2-REDUCTASE"/>
    <property type="match status" value="1"/>
</dbReference>
<comment type="similarity">
    <text evidence="3 11">Belongs to the ketopantoate reductase family.</text>
</comment>
<evidence type="ECO:0000256" key="8">
    <source>
        <dbReference type="ARBA" id="ARBA00023002"/>
    </source>
</evidence>
<evidence type="ECO:0000256" key="7">
    <source>
        <dbReference type="ARBA" id="ARBA00022857"/>
    </source>
</evidence>
<dbReference type="GO" id="GO:0008677">
    <property type="term" value="F:2-dehydropantoate 2-reductase activity"/>
    <property type="evidence" value="ECO:0007669"/>
    <property type="project" value="UniProtKB-EC"/>
</dbReference>
<reference evidence="14 15" key="1">
    <citation type="journal article" date="2011" name="Stand. Genomic Sci.">
        <title>Complete genome sequence of Rhodospirillum rubrum type strain (S1).</title>
        <authorList>
            <person name="Munk A.C."/>
            <person name="Copeland A."/>
            <person name="Lucas S."/>
            <person name="Lapidus A."/>
            <person name="Del Rio T.G."/>
            <person name="Barry K."/>
            <person name="Detter J.C."/>
            <person name="Hammon N."/>
            <person name="Israni S."/>
            <person name="Pitluck S."/>
            <person name="Brettin T."/>
            <person name="Bruce D."/>
            <person name="Han C."/>
            <person name="Tapia R."/>
            <person name="Gilna P."/>
            <person name="Schmutz J."/>
            <person name="Larimer F."/>
            <person name="Land M."/>
            <person name="Kyrpides N.C."/>
            <person name="Mavromatis K."/>
            <person name="Richardson P."/>
            <person name="Rohde M."/>
            <person name="Goker M."/>
            <person name="Klenk H.P."/>
            <person name="Zhang Y."/>
            <person name="Roberts G.P."/>
            <person name="Reslewic S."/>
            <person name="Schwartz D.C."/>
        </authorList>
    </citation>
    <scope>NUCLEOTIDE SEQUENCE [LARGE SCALE GENOMIC DNA]</scope>
    <source>
        <strain evidence="15">ATCC 11170 / ATH 1.1.1 / DSM 467 / LMG 4362 / NCIMB 8255 / S1</strain>
    </source>
</reference>
<sequence length="305" mass="32079">MRCLILGAGGIGGYFGGRLLAAGRDVTFLVRPARAARLAQGLRIISPRGDLALPAPPLVTSQTLTGTYDVVMVSCKAYDLENAIDTIAPAVGRETVIVPLLNGFGHLDTLRARFGAERVLGGYCLISVTLDGEGGIAHFNQADVLRLGEIAGGPSERVRAIGAMLGGAGFDFAVSDDIVQEMWEKWVFIATTASATCLMRAAIGDIIGAGAGDVTLGLLAECEAIASDNGHPPGEAARKRARDQLTDATSPIMASMLRDIERGGPVEADAIQGEMLRRAGDRPAPLLRLAHAHLRAYEARRARQS</sequence>
<keyword evidence="6 11" id="KW-0566">Pantothenate biosynthesis</keyword>
<evidence type="ECO:0000259" key="13">
    <source>
        <dbReference type="Pfam" id="PF08546"/>
    </source>
</evidence>
<accession>Q2RNI3</accession>
<keyword evidence="7 11" id="KW-0521">NADP</keyword>
<dbReference type="FunFam" id="1.10.1040.10:FF:000017">
    <property type="entry name" value="2-dehydropantoate 2-reductase"/>
    <property type="match status" value="1"/>
</dbReference>
<dbReference type="NCBIfam" id="NF005094">
    <property type="entry name" value="PRK06522.2-5"/>
    <property type="match status" value="1"/>
</dbReference>
<dbReference type="InterPro" id="IPR008927">
    <property type="entry name" value="6-PGluconate_DH-like_C_sf"/>
</dbReference>
<evidence type="ECO:0000256" key="9">
    <source>
        <dbReference type="ARBA" id="ARBA00032024"/>
    </source>
</evidence>
<feature type="domain" description="Ketopantoate reductase N-terminal" evidence="12">
    <location>
        <begin position="4"/>
        <end position="150"/>
    </location>
</feature>
<dbReference type="Proteomes" id="UP000001929">
    <property type="component" value="Chromosome"/>
</dbReference>